<name>A0A4Z1KIV2_9HELO</name>
<dbReference type="EMBL" id="PQXO01001162">
    <property type="protein sequence ID" value="TGO81407.1"/>
    <property type="molecule type" value="Genomic_DNA"/>
</dbReference>
<accession>A0A4Z1KIV2</accession>
<proteinExistence type="predicted"/>
<reference evidence="2 3" key="1">
    <citation type="submission" date="2017-12" db="EMBL/GenBank/DDBJ databases">
        <title>Comparative genomics of Botrytis spp.</title>
        <authorList>
            <person name="Valero-Jimenez C.A."/>
            <person name="Tapia P."/>
            <person name="Veloso J."/>
            <person name="Silva-Moreno E."/>
            <person name="Staats M."/>
            <person name="Valdes J.H."/>
            <person name="Van Kan J.A.L."/>
        </authorList>
    </citation>
    <scope>NUCLEOTIDE SEQUENCE [LARGE SCALE GENOMIC DNA]</scope>
    <source>
        <strain evidence="2 3">MUCL3349</strain>
    </source>
</reference>
<protein>
    <submittedName>
        <fullName evidence="2">Uncharacterized protein</fullName>
    </submittedName>
</protein>
<evidence type="ECO:0000313" key="2">
    <source>
        <dbReference type="EMBL" id="TGO81407.1"/>
    </source>
</evidence>
<dbReference type="AlphaFoldDB" id="A0A4Z1KIV2"/>
<evidence type="ECO:0000313" key="3">
    <source>
        <dbReference type="Proteomes" id="UP000297280"/>
    </source>
</evidence>
<comment type="caution">
    <text evidence="2">The sequence shown here is derived from an EMBL/GenBank/DDBJ whole genome shotgun (WGS) entry which is preliminary data.</text>
</comment>
<evidence type="ECO:0000256" key="1">
    <source>
        <dbReference type="SAM" id="MobiDB-lite"/>
    </source>
</evidence>
<sequence>MPADGDVSSSFLAIFDSPPDKEEGSNSSSDELPFPNTHSMVLNLPVTTAEIDRIGTRHPQKIKTNRDLRA</sequence>
<feature type="region of interest" description="Disordered" evidence="1">
    <location>
        <begin position="1"/>
        <end position="39"/>
    </location>
</feature>
<dbReference type="Proteomes" id="UP000297280">
    <property type="component" value="Unassembled WGS sequence"/>
</dbReference>
<organism evidence="2 3">
    <name type="scientific">Botrytis porri</name>
    <dbReference type="NCBI Taxonomy" id="87229"/>
    <lineage>
        <taxon>Eukaryota</taxon>
        <taxon>Fungi</taxon>
        <taxon>Dikarya</taxon>
        <taxon>Ascomycota</taxon>
        <taxon>Pezizomycotina</taxon>
        <taxon>Leotiomycetes</taxon>
        <taxon>Helotiales</taxon>
        <taxon>Sclerotiniaceae</taxon>
        <taxon>Botrytis</taxon>
    </lineage>
</organism>
<feature type="region of interest" description="Disordered" evidence="1">
    <location>
        <begin position="51"/>
        <end position="70"/>
    </location>
</feature>
<gene>
    <name evidence="2" type="ORF">BPOR_1169g00030</name>
</gene>
<keyword evidence="3" id="KW-1185">Reference proteome</keyword>
<feature type="compositionally biased region" description="Polar residues" evidence="1">
    <location>
        <begin position="25"/>
        <end position="39"/>
    </location>
</feature>